<sequence>MSRIQIYHEPDGELLAEGPLGFLGITSFEGNYYISKGCLKTEGFRTNWIPGFCVYKFFYIWLDFLDRDGGRDHMVGWRYFLPNPIFFFIFLRVAVPQHATSISVRRLD</sequence>
<reference evidence="1 2" key="1">
    <citation type="submission" date="2018-06" db="EMBL/GenBank/DDBJ databases">
        <authorList>
            <consortium name="Pathogen Informatics"/>
            <person name="Doyle S."/>
        </authorList>
    </citation>
    <scope>NUCLEOTIDE SEQUENCE [LARGE SCALE GENOMIC DNA]</scope>
    <source>
        <strain evidence="1 2">NCTC12722</strain>
    </source>
</reference>
<dbReference type="EMBL" id="UIGB01000001">
    <property type="protein sequence ID" value="SUU83297.1"/>
    <property type="molecule type" value="Genomic_DNA"/>
</dbReference>
<dbReference type="Proteomes" id="UP000254343">
    <property type="component" value="Unassembled WGS sequence"/>
</dbReference>
<organism evidence="1 2">
    <name type="scientific">Afipia felis</name>
    <name type="common">Cat scratch disease bacillus</name>
    <dbReference type="NCBI Taxonomy" id="1035"/>
    <lineage>
        <taxon>Bacteria</taxon>
        <taxon>Pseudomonadati</taxon>
        <taxon>Pseudomonadota</taxon>
        <taxon>Alphaproteobacteria</taxon>
        <taxon>Hyphomicrobiales</taxon>
        <taxon>Nitrobacteraceae</taxon>
        <taxon>Afipia</taxon>
    </lineage>
</organism>
<proteinExistence type="predicted"/>
<gene>
    <name evidence="1" type="ORF">NCTC12722_00460</name>
</gene>
<protein>
    <submittedName>
        <fullName evidence="1">Uncharacterized protein</fullName>
    </submittedName>
</protein>
<evidence type="ECO:0000313" key="1">
    <source>
        <dbReference type="EMBL" id="SUU83297.1"/>
    </source>
</evidence>
<dbReference type="RefSeq" id="WP_002718077.1">
    <property type="nucleotide sequence ID" value="NZ_UFSI01000001.1"/>
</dbReference>
<accession>A0A380W582</accession>
<dbReference type="AlphaFoldDB" id="A0A380W582"/>
<name>A0A380W582_AFIFE</name>
<evidence type="ECO:0000313" key="2">
    <source>
        <dbReference type="Proteomes" id="UP000254343"/>
    </source>
</evidence>
<dbReference type="OrthoDB" id="9554037at2"/>